<dbReference type="RefSeq" id="WP_142526997.1">
    <property type="nucleotide sequence ID" value="NZ_CBCSJO010000003.1"/>
</dbReference>
<keyword evidence="1" id="KW-0274">FAD</keyword>
<dbReference type="InterPro" id="IPR036318">
    <property type="entry name" value="FAD-bd_PCMH-like_sf"/>
</dbReference>
<dbReference type="Gene3D" id="3.30.465.10">
    <property type="match status" value="2"/>
</dbReference>
<dbReference type="SMART" id="SM01092">
    <property type="entry name" value="CO_deh_flav_C"/>
    <property type="match status" value="1"/>
</dbReference>
<dbReference type="InterPro" id="IPR036683">
    <property type="entry name" value="CO_DH_flav_C_dom_sf"/>
</dbReference>
<dbReference type="AlphaFoldDB" id="A0A521BIR5"/>
<dbReference type="Pfam" id="PF00941">
    <property type="entry name" value="FAD_binding_5"/>
    <property type="match status" value="1"/>
</dbReference>
<dbReference type="InterPro" id="IPR016169">
    <property type="entry name" value="FAD-bd_PCMH_sub2"/>
</dbReference>
<evidence type="ECO:0000313" key="3">
    <source>
        <dbReference type="EMBL" id="SMO46985.1"/>
    </source>
</evidence>
<dbReference type="SUPFAM" id="SSF55447">
    <property type="entry name" value="CO dehydrogenase flavoprotein C-terminal domain-like"/>
    <property type="match status" value="1"/>
</dbReference>
<keyword evidence="1" id="KW-0285">Flavoprotein</keyword>
<evidence type="ECO:0000313" key="4">
    <source>
        <dbReference type="Proteomes" id="UP000320300"/>
    </source>
</evidence>
<dbReference type="Proteomes" id="UP000320300">
    <property type="component" value="Unassembled WGS sequence"/>
</dbReference>
<dbReference type="InterPro" id="IPR051312">
    <property type="entry name" value="Diverse_Substr_Oxidored"/>
</dbReference>
<protein>
    <submittedName>
        <fullName evidence="3">Xanthine dehydrogenase YagS FAD-binding subunit</fullName>
    </submittedName>
</protein>
<sequence length="328" mass="35217">MNNFQYKRVSSPAAAIAELSKDPAAKLVAGGTNLIDLMKYGVMAPDKLVDVNHLSFDAIKKEERSLYIGATVRNAVAAGNADVLKYQPLLSQAMLAGASAQLRNKATMGGNLLQRTRCGYFYDISAPCNKRVPGSGCAALEGYNRMHAIFGASSSCIAVNPSDMNVALTALDATILVSGPKGDRKIPVSEFHRLPGTHPELDTTLDRKEIITGLVIPDNNFAAHTTYLKVRDRISYAFALISVAVAIDLDGTAIRDIRLAMGGVAHKPWRLTEAEQLLKGKQATVENFKMAAELAMKGAKAYEHNAFKLKLAPNTMIQALKTASGVKA</sequence>
<name>A0A521BIR5_9SPHI</name>
<keyword evidence="4" id="KW-1185">Reference proteome</keyword>
<organism evidence="3 4">
    <name type="scientific">Pedobacter westerhofensis</name>
    <dbReference type="NCBI Taxonomy" id="425512"/>
    <lineage>
        <taxon>Bacteria</taxon>
        <taxon>Pseudomonadati</taxon>
        <taxon>Bacteroidota</taxon>
        <taxon>Sphingobacteriia</taxon>
        <taxon>Sphingobacteriales</taxon>
        <taxon>Sphingobacteriaceae</taxon>
        <taxon>Pedobacter</taxon>
    </lineage>
</organism>
<dbReference type="GO" id="GO:0016491">
    <property type="term" value="F:oxidoreductase activity"/>
    <property type="evidence" value="ECO:0007669"/>
    <property type="project" value="InterPro"/>
</dbReference>
<gene>
    <name evidence="3" type="ORF">SAMN06265348_102329</name>
</gene>
<dbReference type="Pfam" id="PF03450">
    <property type="entry name" value="CO_deh_flav_C"/>
    <property type="match status" value="1"/>
</dbReference>
<proteinExistence type="predicted"/>
<feature type="domain" description="FAD-binding PCMH-type" evidence="2">
    <location>
        <begin position="1"/>
        <end position="221"/>
    </location>
</feature>
<reference evidence="3 4" key="1">
    <citation type="submission" date="2017-05" db="EMBL/GenBank/DDBJ databases">
        <authorList>
            <person name="Varghese N."/>
            <person name="Submissions S."/>
        </authorList>
    </citation>
    <scope>NUCLEOTIDE SEQUENCE [LARGE SCALE GENOMIC DNA]</scope>
    <source>
        <strain evidence="3 4">DSM 19036</strain>
    </source>
</reference>
<dbReference type="SUPFAM" id="SSF56176">
    <property type="entry name" value="FAD-binding/transporter-associated domain-like"/>
    <property type="match status" value="1"/>
</dbReference>
<dbReference type="Gene3D" id="3.30.390.50">
    <property type="entry name" value="CO dehydrogenase flavoprotein, C-terminal domain"/>
    <property type="match status" value="1"/>
</dbReference>
<dbReference type="Gene3D" id="3.30.43.10">
    <property type="entry name" value="Uridine Diphospho-n-acetylenolpyruvylglucosamine Reductase, domain 2"/>
    <property type="match status" value="1"/>
</dbReference>
<dbReference type="InterPro" id="IPR016166">
    <property type="entry name" value="FAD-bd_PCMH"/>
</dbReference>
<dbReference type="GO" id="GO:0071949">
    <property type="term" value="F:FAD binding"/>
    <property type="evidence" value="ECO:0007669"/>
    <property type="project" value="InterPro"/>
</dbReference>
<evidence type="ECO:0000256" key="1">
    <source>
        <dbReference type="ARBA" id="ARBA00022827"/>
    </source>
</evidence>
<dbReference type="PROSITE" id="PS51387">
    <property type="entry name" value="FAD_PCMH"/>
    <property type="match status" value="1"/>
</dbReference>
<dbReference type="InterPro" id="IPR002346">
    <property type="entry name" value="Mopterin_DH_FAD-bd"/>
</dbReference>
<dbReference type="PANTHER" id="PTHR42659">
    <property type="entry name" value="XANTHINE DEHYDROGENASE SUBUNIT C-RELATED"/>
    <property type="match status" value="1"/>
</dbReference>
<dbReference type="InterPro" id="IPR016167">
    <property type="entry name" value="FAD-bd_PCMH_sub1"/>
</dbReference>
<dbReference type="OrthoDB" id="9814706at2"/>
<dbReference type="EMBL" id="FXTN01000002">
    <property type="protein sequence ID" value="SMO46985.1"/>
    <property type="molecule type" value="Genomic_DNA"/>
</dbReference>
<evidence type="ECO:0000259" key="2">
    <source>
        <dbReference type="PROSITE" id="PS51387"/>
    </source>
</evidence>
<accession>A0A521BIR5</accession>
<dbReference type="PANTHER" id="PTHR42659:SF1">
    <property type="entry name" value="OXIDOREDUCTASE"/>
    <property type="match status" value="1"/>
</dbReference>
<dbReference type="InterPro" id="IPR005107">
    <property type="entry name" value="CO_DH_flav_C"/>
</dbReference>